<sequence length="105" mass="12106">MSISIRIEIHNDDSTAGGHGWWFETVPYTYLYPTYTDKSGNQFRRIIEESERYEGHDEGGDEDTYYYAGTLTDLANDLKGTEYEGYAPKAPEGYETAILEIRILY</sequence>
<keyword evidence="2" id="KW-1185">Reference proteome</keyword>
<name>A0A2N5J6U3_9BIFI</name>
<evidence type="ECO:0000313" key="1">
    <source>
        <dbReference type="EMBL" id="PLS29939.1"/>
    </source>
</evidence>
<accession>A0A2N5J6U3</accession>
<dbReference type="AlphaFoldDB" id="A0A2N5J6U3"/>
<proteinExistence type="predicted"/>
<dbReference type="EMBL" id="NMWU01000055">
    <property type="protein sequence ID" value="PLS29939.1"/>
    <property type="molecule type" value="Genomic_DNA"/>
</dbReference>
<organism evidence="1 2">
    <name type="scientific">Bifidobacterium margollesii</name>
    <dbReference type="NCBI Taxonomy" id="2020964"/>
    <lineage>
        <taxon>Bacteria</taxon>
        <taxon>Bacillati</taxon>
        <taxon>Actinomycetota</taxon>
        <taxon>Actinomycetes</taxon>
        <taxon>Bifidobacteriales</taxon>
        <taxon>Bifidobacteriaceae</taxon>
        <taxon>Bifidobacterium</taxon>
    </lineage>
</organism>
<gene>
    <name evidence="1" type="ORF">Uis1B_2207</name>
</gene>
<dbReference type="Proteomes" id="UP000235050">
    <property type="component" value="Unassembled WGS sequence"/>
</dbReference>
<reference evidence="1 2" key="1">
    <citation type="submission" date="2017-07" db="EMBL/GenBank/DDBJ databases">
        <title>Bifidobacterium novel species.</title>
        <authorList>
            <person name="Lugli G.A."/>
            <person name="Milani C."/>
            <person name="Duranti S."/>
            <person name="Mangifesta M."/>
        </authorList>
    </citation>
    <scope>NUCLEOTIDE SEQUENCE [LARGE SCALE GENOMIC DNA]</scope>
    <source>
        <strain evidence="2">Uis1B</strain>
    </source>
</reference>
<protein>
    <submittedName>
        <fullName evidence="1">Uncharacterized protein</fullName>
    </submittedName>
</protein>
<comment type="caution">
    <text evidence="1">The sequence shown here is derived from an EMBL/GenBank/DDBJ whole genome shotgun (WGS) entry which is preliminary data.</text>
</comment>
<evidence type="ECO:0000313" key="2">
    <source>
        <dbReference type="Proteomes" id="UP000235050"/>
    </source>
</evidence>
<dbReference type="RefSeq" id="WP_101618346.1">
    <property type="nucleotide sequence ID" value="NZ_NMWU01000055.1"/>
</dbReference>